<name>A0A0R3RH09_9BILA</name>
<keyword evidence="1" id="KW-1133">Transmembrane helix</keyword>
<keyword evidence="2" id="KW-1185">Reference proteome</keyword>
<sequence>MFAELFSGNFTAPQIAIFIMAAILIILSLVIALNCCIECCCRTNDLQRCEDDQQFYDKEYYDEICTLLYRHNQMEIKQMKEDWELNRKKTQESTRYTKLPTEKSWTDPEKILLLKDDLKRFKIDHNVKIKGKAIIIGKMIGKRRTWTGIEDDGRFEPVQMPLADVTQQIQTT</sequence>
<accession>A0A0R3RH09</accession>
<protein>
    <submittedName>
        <fullName evidence="3">Uncharacterized protein</fullName>
    </submittedName>
</protein>
<proteinExistence type="predicted"/>
<evidence type="ECO:0000256" key="1">
    <source>
        <dbReference type="SAM" id="Phobius"/>
    </source>
</evidence>
<organism evidence="2 3">
    <name type="scientific">Elaeophora elaphi</name>
    <dbReference type="NCBI Taxonomy" id="1147741"/>
    <lineage>
        <taxon>Eukaryota</taxon>
        <taxon>Metazoa</taxon>
        <taxon>Ecdysozoa</taxon>
        <taxon>Nematoda</taxon>
        <taxon>Chromadorea</taxon>
        <taxon>Rhabditida</taxon>
        <taxon>Spirurina</taxon>
        <taxon>Spiruromorpha</taxon>
        <taxon>Filarioidea</taxon>
        <taxon>Onchocercidae</taxon>
        <taxon>Elaeophora</taxon>
    </lineage>
</organism>
<dbReference type="WBParaSite" id="EEL_0000071201-mRNA-1">
    <property type="protein sequence ID" value="EEL_0000071201-mRNA-1"/>
    <property type="gene ID" value="EEL_0000071201"/>
</dbReference>
<keyword evidence="1" id="KW-0812">Transmembrane</keyword>
<keyword evidence="1" id="KW-0472">Membrane</keyword>
<dbReference type="AlphaFoldDB" id="A0A0R3RH09"/>
<reference evidence="3" key="1">
    <citation type="submission" date="2017-02" db="UniProtKB">
        <authorList>
            <consortium name="WormBaseParasite"/>
        </authorList>
    </citation>
    <scope>IDENTIFICATION</scope>
</reference>
<evidence type="ECO:0000313" key="3">
    <source>
        <dbReference type="WBParaSite" id="EEL_0000071201-mRNA-1"/>
    </source>
</evidence>
<dbReference type="Proteomes" id="UP000050640">
    <property type="component" value="Unplaced"/>
</dbReference>
<evidence type="ECO:0000313" key="2">
    <source>
        <dbReference type="Proteomes" id="UP000050640"/>
    </source>
</evidence>
<feature type="transmembrane region" description="Helical" evidence="1">
    <location>
        <begin position="12"/>
        <end position="33"/>
    </location>
</feature>